<dbReference type="Proteomes" id="UP000326780">
    <property type="component" value="Chromosome"/>
</dbReference>
<dbReference type="AlphaFoldDB" id="A0A5Q0M4W6"/>
<dbReference type="EMBL" id="CP045644">
    <property type="protein sequence ID" value="QFZ84583.1"/>
    <property type="molecule type" value="Genomic_DNA"/>
</dbReference>
<sequence>MKGNFAAAVRGYPEYRAIAEFYGVAIAERSRVPLINHIHEGLVVMDKINASLHSMRAWCLHPLFQADKDLAQTAQRLGPFWEFDPHCILLAMEYRYRANAWLSDKVTKSIWQGQSAVERVHPNVQVSGLPTPGDLEEVWHMLIADKVQNCKDFLTHHKGKHARSYELEIYFGHWLKALDVDEDEFNALCTAIDAA</sequence>
<proteinExistence type="predicted"/>
<accession>A0A5Q0M4W6</accession>
<dbReference type="RefSeq" id="WP_153283201.1">
    <property type="nucleotide sequence ID" value="NZ_CP045644.1"/>
</dbReference>
<gene>
    <name evidence="1" type="ORF">GFK26_18315</name>
</gene>
<evidence type="ECO:0000313" key="2">
    <source>
        <dbReference type="Proteomes" id="UP000326780"/>
    </source>
</evidence>
<organism evidence="1 2">
    <name type="scientific">Variovorax paradoxus</name>
    <dbReference type="NCBI Taxonomy" id="34073"/>
    <lineage>
        <taxon>Bacteria</taxon>
        <taxon>Pseudomonadati</taxon>
        <taxon>Pseudomonadota</taxon>
        <taxon>Betaproteobacteria</taxon>
        <taxon>Burkholderiales</taxon>
        <taxon>Comamonadaceae</taxon>
        <taxon>Variovorax</taxon>
    </lineage>
</organism>
<reference evidence="1 2" key="1">
    <citation type="submission" date="2019-10" db="EMBL/GenBank/DDBJ databases">
        <title>Complete genome sequence of Variovorax paradoxus 5C-2.</title>
        <authorList>
            <person name="Gogoleva N.E."/>
            <person name="Balkin A.S."/>
        </authorList>
    </citation>
    <scope>NUCLEOTIDE SEQUENCE [LARGE SCALE GENOMIC DNA]</scope>
    <source>
        <strain evidence="1 2">5C-2</strain>
    </source>
</reference>
<protein>
    <submittedName>
        <fullName evidence="1">Uncharacterized protein</fullName>
    </submittedName>
</protein>
<name>A0A5Q0M4W6_VARPD</name>
<evidence type="ECO:0000313" key="1">
    <source>
        <dbReference type="EMBL" id="QFZ84583.1"/>
    </source>
</evidence>